<evidence type="ECO:0000313" key="3">
    <source>
        <dbReference type="Proteomes" id="UP000244810"/>
    </source>
</evidence>
<feature type="active site" description="Proton acceptor" evidence="1">
    <location>
        <position position="160"/>
    </location>
</feature>
<dbReference type="Gene3D" id="3.40.50.150">
    <property type="entry name" value="Vaccinia Virus protein VP39"/>
    <property type="match status" value="1"/>
</dbReference>
<dbReference type="RefSeq" id="WP_107752769.1">
    <property type="nucleotide sequence ID" value="NZ_QBKF01000008.1"/>
</dbReference>
<reference evidence="2 3" key="1">
    <citation type="journal article" date="2011" name="Syst. Appl. Microbiol.">
        <title>Defluviimonas denitrificans gen. nov., sp. nov., and Pararhodobacter aggregans gen. nov., sp. nov., non-phototrophic Rhodobacteraceae from the biofilter of a marine aquaculture.</title>
        <authorList>
            <person name="Foesel B.U."/>
            <person name="Drake H.L."/>
            <person name="Schramm A."/>
        </authorList>
    </citation>
    <scope>NUCLEOTIDE SEQUENCE [LARGE SCALE GENOMIC DNA]</scope>
    <source>
        <strain evidence="2 3">D1-19</strain>
    </source>
</reference>
<dbReference type="PANTHER" id="PTHR37426">
    <property type="entry name" value="RIBOSOMAL RNA LARGE SUBUNIT METHYLTRANSFERASE J"/>
    <property type="match status" value="1"/>
</dbReference>
<comment type="catalytic activity">
    <reaction evidence="1">
        <text>adenosine(2030) in 23S rRNA + S-adenosyl-L-methionine = N(6)-methyladenosine(2030) in 23S rRNA + S-adenosyl-L-homocysteine + H(+)</text>
        <dbReference type="Rhea" id="RHEA:43736"/>
        <dbReference type="Rhea" id="RHEA-COMP:10668"/>
        <dbReference type="Rhea" id="RHEA-COMP:10669"/>
        <dbReference type="ChEBI" id="CHEBI:15378"/>
        <dbReference type="ChEBI" id="CHEBI:57856"/>
        <dbReference type="ChEBI" id="CHEBI:59789"/>
        <dbReference type="ChEBI" id="CHEBI:74411"/>
        <dbReference type="ChEBI" id="CHEBI:74449"/>
        <dbReference type="EC" id="2.1.1.266"/>
    </reaction>
</comment>
<feature type="binding site" evidence="1">
    <location>
        <position position="160"/>
    </location>
    <ligand>
        <name>S-adenosyl-L-methionine</name>
        <dbReference type="ChEBI" id="CHEBI:59789"/>
    </ligand>
</feature>
<dbReference type="GO" id="GO:0036307">
    <property type="term" value="F:23S rRNA (adenine(2030)-N(6))-methyltransferase activity"/>
    <property type="evidence" value="ECO:0007669"/>
    <property type="project" value="UniProtKB-UniRule"/>
</dbReference>
<feature type="binding site" evidence="1">
    <location>
        <position position="115"/>
    </location>
    <ligand>
        <name>S-adenosyl-L-methionine</name>
        <dbReference type="ChEBI" id="CHEBI:59789"/>
    </ligand>
</feature>
<dbReference type="InterPro" id="IPR029063">
    <property type="entry name" value="SAM-dependent_MTases_sf"/>
</dbReference>
<dbReference type="HAMAP" id="MF_00934">
    <property type="entry name" value="23SrRNA_methyltr_J"/>
    <property type="match status" value="1"/>
</dbReference>
<comment type="function">
    <text evidence="1">Specifically methylates the adenine in position 2030 of 23S rRNA.</text>
</comment>
<dbReference type="EMBL" id="QDDR01000008">
    <property type="protein sequence ID" value="PVE46588.1"/>
    <property type="molecule type" value="Genomic_DNA"/>
</dbReference>
<dbReference type="AlphaFoldDB" id="A0A2T7UPN7"/>
<dbReference type="OrthoDB" id="9791274at2"/>
<feature type="site" description="Interaction with substrate rRNA" evidence="1">
    <location>
        <position position="4"/>
    </location>
</feature>
<protein>
    <recommendedName>
        <fullName evidence="1">Ribosomal RNA large subunit methyltransferase J</fullName>
        <ecNumber evidence="1">2.1.1.266</ecNumber>
    </recommendedName>
    <alternativeName>
        <fullName evidence="1">23S rRNA (adenine(2030)-N6)-methyltransferase</fullName>
    </alternativeName>
    <alternativeName>
        <fullName evidence="1">23S rRNA m6A2030 methyltransferase</fullName>
    </alternativeName>
</protein>
<dbReference type="GO" id="GO:0003723">
    <property type="term" value="F:RNA binding"/>
    <property type="evidence" value="ECO:0007669"/>
    <property type="project" value="UniProtKB-UniRule"/>
</dbReference>
<feature type="binding site" evidence="1">
    <location>
        <begin position="139"/>
        <end position="140"/>
    </location>
    <ligand>
        <name>S-adenosyl-L-methionine</name>
        <dbReference type="ChEBI" id="CHEBI:59789"/>
    </ligand>
</feature>
<keyword evidence="1" id="KW-0694">RNA-binding</keyword>
<keyword evidence="3" id="KW-1185">Reference proteome</keyword>
<organism evidence="2 3">
    <name type="scientific">Pararhodobacter aggregans</name>
    <dbReference type="NCBI Taxonomy" id="404875"/>
    <lineage>
        <taxon>Bacteria</taxon>
        <taxon>Pseudomonadati</taxon>
        <taxon>Pseudomonadota</taxon>
        <taxon>Alphaproteobacteria</taxon>
        <taxon>Rhodobacterales</taxon>
        <taxon>Paracoccaceae</taxon>
        <taxon>Pararhodobacter</taxon>
    </lineage>
</organism>
<gene>
    <name evidence="1" type="primary">rlmJ</name>
    <name evidence="2" type="ORF">DDE23_15690</name>
</gene>
<dbReference type="GO" id="GO:0070475">
    <property type="term" value="P:rRNA base methylation"/>
    <property type="evidence" value="ECO:0007669"/>
    <property type="project" value="UniProtKB-UniRule"/>
</dbReference>
<accession>A0A2T7UPN7</accession>
<comment type="caution">
    <text evidence="2">The sequence shown here is derived from an EMBL/GenBank/DDBJ whole genome shotgun (WGS) entry which is preliminary data.</text>
</comment>
<keyword evidence="1 2" id="KW-0489">Methyltransferase</keyword>
<dbReference type="GO" id="GO:0005829">
    <property type="term" value="C:cytosol"/>
    <property type="evidence" value="ECO:0007669"/>
    <property type="project" value="TreeGrafter"/>
</dbReference>
<comment type="subunit">
    <text evidence="1">Monomer.</text>
</comment>
<sequence length="256" mass="28353">MLSYQHLYHAGNLADVHKHALLAWMLDYLTQKDKPLTYLESHAGRGLYDLAAPEALKTGEAAQGIARLETRLPPDHPYRRVLDAVRADHGQDAYPGSPLIAARLLRATDSVHLAEKHPQEHAALAEAMMPYPVRVHKADGLTKVLELTPPNPRRGMLLVDPSFESPAEYEAIPRFLGQVARKWNVGVLALWYPLLREPRHGGMLAALEAAHPEALRHEIRFPPAREGHRMTGSGLFVINPPWGLSGEAARVSAIFA</sequence>
<dbReference type="InterPro" id="IPR007473">
    <property type="entry name" value="RlmJ"/>
</dbReference>
<feature type="binding site" evidence="1">
    <location>
        <position position="19"/>
    </location>
    <ligand>
        <name>S-adenosyl-L-methionine</name>
        <dbReference type="ChEBI" id="CHEBI:59789"/>
    </ligand>
</feature>
<comment type="similarity">
    <text evidence="1">Belongs to the RlmJ family.</text>
</comment>
<keyword evidence="1" id="KW-0698">rRNA processing</keyword>
<dbReference type="Pfam" id="PF04378">
    <property type="entry name" value="RsmJ"/>
    <property type="match status" value="1"/>
</dbReference>
<keyword evidence="1" id="KW-0949">S-adenosyl-L-methionine</keyword>
<evidence type="ECO:0000256" key="1">
    <source>
        <dbReference type="HAMAP-Rule" id="MF_00934"/>
    </source>
</evidence>
<keyword evidence="1 2" id="KW-0808">Transferase</keyword>
<feature type="binding site" evidence="1">
    <location>
        <position position="42"/>
    </location>
    <ligand>
        <name>S-adenosyl-L-methionine</name>
        <dbReference type="ChEBI" id="CHEBI:59789"/>
    </ligand>
</feature>
<name>A0A2T7UPN7_9RHOB</name>
<dbReference type="SUPFAM" id="SSF53335">
    <property type="entry name" value="S-adenosyl-L-methionine-dependent methyltransferases"/>
    <property type="match status" value="1"/>
</dbReference>
<dbReference type="PANTHER" id="PTHR37426:SF1">
    <property type="entry name" value="RIBOSOMAL RNA LARGE SUBUNIT METHYLTRANSFERASE J"/>
    <property type="match status" value="1"/>
</dbReference>
<proteinExistence type="inferred from homology"/>
<dbReference type="EC" id="2.1.1.266" evidence="1"/>
<evidence type="ECO:0000313" key="2">
    <source>
        <dbReference type="EMBL" id="PVE46588.1"/>
    </source>
</evidence>
<feature type="binding site" evidence="1">
    <location>
        <position position="97"/>
    </location>
    <ligand>
        <name>S-adenosyl-L-methionine</name>
        <dbReference type="ChEBI" id="CHEBI:59789"/>
    </ligand>
</feature>
<dbReference type="Proteomes" id="UP000244810">
    <property type="component" value="Unassembled WGS sequence"/>
</dbReference>